<dbReference type="GO" id="GO:0030288">
    <property type="term" value="C:outer membrane-bounded periplasmic space"/>
    <property type="evidence" value="ECO:0007669"/>
    <property type="project" value="TreeGrafter"/>
</dbReference>
<dbReference type="GO" id="GO:0008745">
    <property type="term" value="F:N-acetylmuramoyl-L-alanine amidase activity"/>
    <property type="evidence" value="ECO:0007669"/>
    <property type="project" value="InterPro"/>
</dbReference>
<dbReference type="CDD" id="cd02696">
    <property type="entry name" value="MurNAc-LAA"/>
    <property type="match status" value="1"/>
</dbReference>
<dbReference type="EMBL" id="MUMY01000005">
    <property type="protein sequence ID" value="ONM49217.1"/>
    <property type="molecule type" value="Genomic_DNA"/>
</dbReference>
<evidence type="ECO:0000256" key="1">
    <source>
        <dbReference type="ARBA" id="ARBA00022801"/>
    </source>
</evidence>
<evidence type="ECO:0000256" key="2">
    <source>
        <dbReference type="SAM" id="MobiDB-lite"/>
    </source>
</evidence>
<keyword evidence="6" id="KW-1185">Reference proteome</keyword>
<sequence>MKPKIVTTGICVAASAAITMTLTGVTAPAAPLAPDMGTKLAGKTIFLDPGHQGSNHTQELSRQVSDGRGGTKDCQTTGMTTVNGVAEHTINWKVSQLVKTALESLGARVVLSRSDDSGWGGCIDERAQAANESGAAVAVSIHADGSAAAHQGFHLIVPELPVPDAAANIAQSTGGRAASEAVRDAYLAAGFPPANYAGVVNGLQTRSDIAGPALTRVPNVFVEMGNGANREDAALLESPGGQLEHALAITTGVVGYLLGVPPAVGSQATVSVGGSPASKPANERPFRVDTDPDSLDLPGTTPRTTEPGSPTGSSSGIVAAVTKLLIPLAAALGMDRTAITTELINLAYTLAGILFAPTD</sequence>
<keyword evidence="1" id="KW-0378">Hydrolase</keyword>
<name>A0A1V2TI66_9NOCA</name>
<dbReference type="AlphaFoldDB" id="A0A1V2TI66"/>
<dbReference type="GO" id="GO:0009253">
    <property type="term" value="P:peptidoglycan catabolic process"/>
    <property type="evidence" value="ECO:0007669"/>
    <property type="project" value="InterPro"/>
</dbReference>
<feature type="compositionally biased region" description="Low complexity" evidence="2">
    <location>
        <begin position="298"/>
        <end position="314"/>
    </location>
</feature>
<feature type="chain" id="PRO_5013228609" description="MurNAc-LAA domain-containing protein" evidence="3">
    <location>
        <begin position="30"/>
        <end position="359"/>
    </location>
</feature>
<dbReference type="PANTHER" id="PTHR30404">
    <property type="entry name" value="N-ACETYLMURAMOYL-L-ALANINE AMIDASE"/>
    <property type="match status" value="1"/>
</dbReference>
<dbReference type="Proteomes" id="UP000188836">
    <property type="component" value="Unassembled WGS sequence"/>
</dbReference>
<dbReference type="SMART" id="SM00646">
    <property type="entry name" value="Ami_3"/>
    <property type="match status" value="1"/>
</dbReference>
<dbReference type="RefSeq" id="WP_077115746.1">
    <property type="nucleotide sequence ID" value="NZ_LOKT01000007.1"/>
</dbReference>
<dbReference type="InterPro" id="IPR002508">
    <property type="entry name" value="MurNAc-LAA_cat"/>
</dbReference>
<dbReference type="PANTHER" id="PTHR30404:SF0">
    <property type="entry name" value="N-ACETYLMURAMOYL-L-ALANINE AMIDASE AMIC"/>
    <property type="match status" value="1"/>
</dbReference>
<evidence type="ECO:0000259" key="4">
    <source>
        <dbReference type="SMART" id="SM00646"/>
    </source>
</evidence>
<dbReference type="OrthoDB" id="3268878at2"/>
<feature type="domain" description="MurNAc-LAA" evidence="4">
    <location>
        <begin position="127"/>
        <end position="254"/>
    </location>
</feature>
<feature type="region of interest" description="Disordered" evidence="2">
    <location>
        <begin position="268"/>
        <end position="314"/>
    </location>
</feature>
<dbReference type="Gene3D" id="3.40.630.40">
    <property type="entry name" value="Zn-dependent exopeptidases"/>
    <property type="match status" value="1"/>
</dbReference>
<reference evidence="5 6" key="1">
    <citation type="journal article" date="2016" name="Antonie Van Leeuwenhoek">
        <title>Nocardia donostiensis sp. nov., isolated from human respiratory specimens.</title>
        <authorList>
            <person name="Ercibengoa M."/>
            <person name="Bell M."/>
            <person name="Marimon J.M."/>
            <person name="Humrighouse B."/>
            <person name="Klenk H.P."/>
            <person name="Potter G."/>
            <person name="Perez-Trallero E."/>
        </authorList>
    </citation>
    <scope>NUCLEOTIDE SEQUENCE [LARGE SCALE GENOMIC DNA]</scope>
    <source>
        <strain evidence="5 6">X1655</strain>
    </source>
</reference>
<dbReference type="STRING" id="1538463.B0T36_11635"/>
<comment type="caution">
    <text evidence="5">The sequence shown here is derived from an EMBL/GenBank/DDBJ whole genome shotgun (WGS) entry which is preliminary data.</text>
</comment>
<feature type="compositionally biased region" description="Polar residues" evidence="2">
    <location>
        <begin position="52"/>
        <end position="64"/>
    </location>
</feature>
<dbReference type="Pfam" id="PF01520">
    <property type="entry name" value="Amidase_3"/>
    <property type="match status" value="1"/>
</dbReference>
<organism evidence="5 6">
    <name type="scientific">Nocardia donostiensis</name>
    <dbReference type="NCBI Taxonomy" id="1538463"/>
    <lineage>
        <taxon>Bacteria</taxon>
        <taxon>Bacillati</taxon>
        <taxon>Actinomycetota</taxon>
        <taxon>Actinomycetes</taxon>
        <taxon>Mycobacteriales</taxon>
        <taxon>Nocardiaceae</taxon>
        <taxon>Nocardia</taxon>
    </lineage>
</organism>
<dbReference type="InterPro" id="IPR050695">
    <property type="entry name" value="N-acetylmuramoyl_amidase_3"/>
</dbReference>
<feature type="signal peptide" evidence="3">
    <location>
        <begin position="1"/>
        <end position="29"/>
    </location>
</feature>
<dbReference type="SUPFAM" id="SSF53187">
    <property type="entry name" value="Zn-dependent exopeptidases"/>
    <property type="match status" value="1"/>
</dbReference>
<proteinExistence type="predicted"/>
<evidence type="ECO:0000313" key="5">
    <source>
        <dbReference type="EMBL" id="ONM49217.1"/>
    </source>
</evidence>
<evidence type="ECO:0000256" key="3">
    <source>
        <dbReference type="SAM" id="SignalP"/>
    </source>
</evidence>
<feature type="compositionally biased region" description="Basic and acidic residues" evidence="2">
    <location>
        <begin position="281"/>
        <end position="290"/>
    </location>
</feature>
<evidence type="ECO:0000313" key="6">
    <source>
        <dbReference type="Proteomes" id="UP000188836"/>
    </source>
</evidence>
<keyword evidence="3" id="KW-0732">Signal</keyword>
<protein>
    <recommendedName>
        <fullName evidence="4">MurNAc-LAA domain-containing protein</fullName>
    </recommendedName>
</protein>
<feature type="region of interest" description="Disordered" evidence="2">
    <location>
        <begin position="45"/>
        <end position="76"/>
    </location>
</feature>
<accession>A0A1V2TI66</accession>
<gene>
    <name evidence="5" type="ORF">B0T46_07370</name>
</gene>